<name>A0A1V9HBT8_9XANT</name>
<evidence type="ECO:0000256" key="6">
    <source>
        <dbReference type="ARBA" id="ARBA00023014"/>
    </source>
</evidence>
<dbReference type="GO" id="GO:0051537">
    <property type="term" value="F:2 iron, 2 sulfur cluster binding"/>
    <property type="evidence" value="ECO:0007669"/>
    <property type="project" value="UniProtKB-KW"/>
</dbReference>
<organism evidence="8 9">
    <name type="scientific">Xanthomonas phaseoli pv. dieffenbachiae</name>
    <dbReference type="NCBI Taxonomy" id="92828"/>
    <lineage>
        <taxon>Bacteria</taxon>
        <taxon>Pseudomonadati</taxon>
        <taxon>Pseudomonadota</taxon>
        <taxon>Gammaproteobacteria</taxon>
        <taxon>Lysobacterales</taxon>
        <taxon>Lysobacteraceae</taxon>
        <taxon>Xanthomonas</taxon>
    </lineage>
</organism>
<evidence type="ECO:0000256" key="5">
    <source>
        <dbReference type="ARBA" id="ARBA00023004"/>
    </source>
</evidence>
<dbReference type="PRINTS" id="PR00090">
    <property type="entry name" value="RNGDIOXGNASE"/>
</dbReference>
<dbReference type="EMBL" id="JPYI02000042">
    <property type="protein sequence ID" value="OQP80319.1"/>
    <property type="molecule type" value="Genomic_DNA"/>
</dbReference>
<evidence type="ECO:0000256" key="1">
    <source>
        <dbReference type="ARBA" id="ARBA00001962"/>
    </source>
</evidence>
<proteinExistence type="predicted"/>
<dbReference type="InterPro" id="IPR017941">
    <property type="entry name" value="Rieske_2Fe-2S"/>
</dbReference>
<dbReference type="PANTHER" id="PTHR43756">
    <property type="entry name" value="CHOLINE MONOOXYGENASE, CHLOROPLASTIC"/>
    <property type="match status" value="1"/>
</dbReference>
<dbReference type="Pfam" id="PF00355">
    <property type="entry name" value="Rieske"/>
    <property type="match status" value="1"/>
</dbReference>
<comment type="cofactor">
    <cofactor evidence="1">
        <name>Fe cation</name>
        <dbReference type="ChEBI" id="CHEBI:24875"/>
    </cofactor>
</comment>
<evidence type="ECO:0000313" key="8">
    <source>
        <dbReference type="EMBL" id="OQP80319.1"/>
    </source>
</evidence>
<reference evidence="8 9" key="2">
    <citation type="journal article" date="2017" name="Plant Pathol.">
        <title>Pathogenicity and virulence gene content of Xanthomonas strains infecting Araceae, formerly known as Xanthomonas axonopodis pv. dieffenbachiae.</title>
        <authorList>
            <person name="Constantin E.C."/>
            <person name="Haegeman A."/>
            <person name="Van Vaerenbergh J."/>
            <person name="Baeyen S."/>
            <person name="Van Malderghem C."/>
            <person name="Maes M."/>
            <person name="Cottyn B."/>
        </authorList>
    </citation>
    <scope>NUCLEOTIDE SEQUENCE [LARGE SCALE GENOMIC DNA]</scope>
    <source>
        <strain evidence="8 9">LMG 25940</strain>
    </source>
</reference>
<dbReference type="GeneID" id="93991190"/>
<reference evidence="8 9" key="1">
    <citation type="journal article" date="2016" name="Plant Pathol.">
        <title>Genetic characterization of strains named as Xanthomonas axonopodis pv. dieffenbachiae leads to a taxonomic revision of the X. axonopodis species complex.</title>
        <authorList>
            <person name="Constantin E.C."/>
            <person name="Cleenwerck I."/>
            <person name="Maes M."/>
            <person name="Baeyen S."/>
            <person name="Van Malderghem C."/>
            <person name="De Vos P."/>
            <person name="Cottyn B."/>
        </authorList>
    </citation>
    <scope>NUCLEOTIDE SEQUENCE [LARGE SCALE GENOMIC DNA]</scope>
    <source>
        <strain evidence="8 9">LMG 25940</strain>
    </source>
</reference>
<protein>
    <submittedName>
        <fullName evidence="8">2Fe-2S ferredoxin</fullName>
    </submittedName>
</protein>
<dbReference type="InterPro" id="IPR001663">
    <property type="entry name" value="Rng_hydr_dOase-A"/>
</dbReference>
<keyword evidence="4" id="KW-0560">Oxidoreductase</keyword>
<dbReference type="PROSITE" id="PS51296">
    <property type="entry name" value="RIESKE"/>
    <property type="match status" value="1"/>
</dbReference>
<keyword evidence="3" id="KW-0479">Metal-binding</keyword>
<gene>
    <name evidence="8" type="ORF">IM53_007930</name>
</gene>
<evidence type="ECO:0000256" key="3">
    <source>
        <dbReference type="ARBA" id="ARBA00022723"/>
    </source>
</evidence>
<dbReference type="AlphaFoldDB" id="A0A1V9HBT8"/>
<evidence type="ECO:0000259" key="7">
    <source>
        <dbReference type="PROSITE" id="PS51296"/>
    </source>
</evidence>
<keyword evidence="5" id="KW-0408">Iron</keyword>
<evidence type="ECO:0000313" key="9">
    <source>
        <dbReference type="Proteomes" id="UP000050546"/>
    </source>
</evidence>
<dbReference type="CDD" id="cd00680">
    <property type="entry name" value="RHO_alpha_C"/>
    <property type="match status" value="1"/>
</dbReference>
<dbReference type="PANTHER" id="PTHR43756:SF5">
    <property type="entry name" value="CHOLINE MONOOXYGENASE, CHLOROPLASTIC"/>
    <property type="match status" value="1"/>
</dbReference>
<dbReference type="STRING" id="1437877.GCA_001564415_02759"/>
<dbReference type="SUPFAM" id="SSF50022">
    <property type="entry name" value="ISP domain"/>
    <property type="match status" value="1"/>
</dbReference>
<evidence type="ECO:0000256" key="4">
    <source>
        <dbReference type="ARBA" id="ARBA00023002"/>
    </source>
</evidence>
<dbReference type="SUPFAM" id="SSF55961">
    <property type="entry name" value="Bet v1-like"/>
    <property type="match status" value="1"/>
</dbReference>
<keyword evidence="2" id="KW-0001">2Fe-2S</keyword>
<dbReference type="InterPro" id="IPR036922">
    <property type="entry name" value="Rieske_2Fe-2S_sf"/>
</dbReference>
<dbReference type="GO" id="GO:0005506">
    <property type="term" value="F:iron ion binding"/>
    <property type="evidence" value="ECO:0007669"/>
    <property type="project" value="InterPro"/>
</dbReference>
<evidence type="ECO:0000256" key="2">
    <source>
        <dbReference type="ARBA" id="ARBA00022714"/>
    </source>
</evidence>
<accession>A0A1V9HBT8</accession>
<dbReference type="Pfam" id="PF00848">
    <property type="entry name" value="Ring_hydroxyl_A"/>
    <property type="match status" value="1"/>
</dbReference>
<keyword evidence="6" id="KW-0411">Iron-sulfur</keyword>
<dbReference type="InterPro" id="IPR015879">
    <property type="entry name" value="Ring_hydroxy_dOase_asu_C_dom"/>
</dbReference>
<comment type="caution">
    <text evidence="8">The sequence shown here is derived from an EMBL/GenBank/DDBJ whole genome shotgun (WGS) entry which is preliminary data.</text>
</comment>
<dbReference type="Gene3D" id="3.90.380.10">
    <property type="entry name" value="Naphthalene 1,2-dioxygenase Alpha Subunit, Chain A, domain 1"/>
    <property type="match status" value="1"/>
</dbReference>
<dbReference type="Proteomes" id="UP000050546">
    <property type="component" value="Unassembled WGS sequence"/>
</dbReference>
<dbReference type="CDD" id="cd03469">
    <property type="entry name" value="Rieske_RO_Alpha_N"/>
    <property type="match status" value="1"/>
</dbReference>
<dbReference type="RefSeq" id="WP_057679130.1">
    <property type="nucleotide sequence ID" value="NZ_CP041380.1"/>
</dbReference>
<feature type="domain" description="Rieske" evidence="7">
    <location>
        <begin position="29"/>
        <end position="137"/>
    </location>
</feature>
<dbReference type="Gene3D" id="2.102.10.10">
    <property type="entry name" value="Rieske [2Fe-2S] iron-sulphur domain"/>
    <property type="match status" value="1"/>
</dbReference>
<dbReference type="GO" id="GO:0016491">
    <property type="term" value="F:oxidoreductase activity"/>
    <property type="evidence" value="ECO:0007669"/>
    <property type="project" value="UniProtKB-KW"/>
</dbReference>
<sequence>MTRHALDARHYTSEKTFALERERLFGQLWNFVGFSTMVRERNQFFTRTIAGVPVLVQRTSAGVRAFVNQCPHRLSAIQISDVGQRPLVCPYHAWSFGPEGELRAMPNAELYRFDEHERAGICLRKLALEEVGGLLFVNLAEQPLPLETQFTGPFLQQLREASSHLDTQVIHSRHRVHYNWKLNMENVKDYNHVPFVHPKTFLPALTTQVKSTGTATDAPSIVKQLIQHGQAPALSTLSYPTKAPLQPYVSWFNALCDTYGADHIYYNWFIYPNVNFCSVRGEYFLLQQYEPVSPGVTNYHLWMMTARRKSASTDFTALLSTLIRGERTVIAEDTLVLERLQQGIGPYSGSFMHGDYEAHLVQQHLWYRENVLGETA</sequence>